<protein>
    <submittedName>
        <fullName evidence="1">Uncharacterized protein</fullName>
    </submittedName>
</protein>
<proteinExistence type="predicted"/>
<keyword evidence="2" id="KW-1185">Reference proteome</keyword>
<dbReference type="OrthoDB" id="6075372at2"/>
<name>A0A418XTR5_9GAMM</name>
<evidence type="ECO:0000313" key="1">
    <source>
        <dbReference type="EMBL" id="RJG16008.1"/>
    </source>
</evidence>
<comment type="caution">
    <text evidence="1">The sequence shown here is derived from an EMBL/GenBank/DDBJ whole genome shotgun (WGS) entry which is preliminary data.</text>
</comment>
<gene>
    <name evidence="1" type="ORF">D4A39_16190</name>
</gene>
<dbReference type="RefSeq" id="WP_102791611.1">
    <property type="nucleotide sequence ID" value="NZ_QYYA01000007.1"/>
</dbReference>
<sequence>MQLFARTAKILTLAIFLSACSRLQNLGENFNCYADHCLRTFPAQDISEQDYWSFDTMTILPPDLAMEERTLSGEVTGTTKLPGYGQRLLVEQLDLIAKGYEIENLTLSLDEPVIEAISQLYASAWADDLTPEQVKESTSFFGVPELPAPVQQNSLSLPQPLEQYEDGSCCYLLTRFSGWHHTTGAKATMITSAAILSTMSGGSGYAGSFGSAISDMAVIRKSDGKVLWTARLISDGRPKQLSMTIAEFYSSVYNAKILRKQALAKQ</sequence>
<accession>A0A418XTR5</accession>
<dbReference type="AlphaFoldDB" id="A0A418XTR5"/>
<evidence type="ECO:0000313" key="2">
    <source>
        <dbReference type="Proteomes" id="UP000283734"/>
    </source>
</evidence>
<dbReference type="EMBL" id="QYYA01000007">
    <property type="protein sequence ID" value="RJG16008.1"/>
    <property type="molecule type" value="Genomic_DNA"/>
</dbReference>
<organism evidence="1 2">
    <name type="scientific">Alcanivorax profundi</name>
    <dbReference type="NCBI Taxonomy" id="2338368"/>
    <lineage>
        <taxon>Bacteria</taxon>
        <taxon>Pseudomonadati</taxon>
        <taxon>Pseudomonadota</taxon>
        <taxon>Gammaproteobacteria</taxon>
        <taxon>Oceanospirillales</taxon>
        <taxon>Alcanivoracaceae</taxon>
        <taxon>Alcanivorax</taxon>
    </lineage>
</organism>
<reference evidence="1 2" key="1">
    <citation type="submission" date="2018-09" db="EMBL/GenBank/DDBJ databases">
        <title>Alcanivorax profundi sp. nov., isolated from 1000 m-depth seawater of the Mariana Trench.</title>
        <authorList>
            <person name="Liu J."/>
        </authorList>
    </citation>
    <scope>NUCLEOTIDE SEQUENCE [LARGE SCALE GENOMIC DNA]</scope>
    <source>
        <strain evidence="1 2">MTEO17</strain>
    </source>
</reference>
<dbReference type="PROSITE" id="PS51257">
    <property type="entry name" value="PROKAR_LIPOPROTEIN"/>
    <property type="match status" value="1"/>
</dbReference>
<dbReference type="Proteomes" id="UP000283734">
    <property type="component" value="Unassembled WGS sequence"/>
</dbReference>